<dbReference type="Pfam" id="PF01764">
    <property type="entry name" value="Lipase_3"/>
    <property type="match status" value="1"/>
</dbReference>
<evidence type="ECO:0000313" key="3">
    <source>
        <dbReference type="EMBL" id="CAF1042940.1"/>
    </source>
</evidence>
<evidence type="ECO:0000313" key="4">
    <source>
        <dbReference type="EMBL" id="CAF3813066.1"/>
    </source>
</evidence>
<dbReference type="SUPFAM" id="SSF53474">
    <property type="entry name" value="alpha/beta-Hydrolases"/>
    <property type="match status" value="1"/>
</dbReference>
<dbReference type="InterPro" id="IPR002921">
    <property type="entry name" value="Fungal_lipase-type"/>
</dbReference>
<gene>
    <name evidence="3" type="ORF">GPM918_LOCUS15875</name>
    <name evidence="4" type="ORF">SRO942_LOCUS15875</name>
</gene>
<dbReference type="InterPro" id="IPR029058">
    <property type="entry name" value="AB_hydrolase_fold"/>
</dbReference>
<feature type="transmembrane region" description="Helical" evidence="1">
    <location>
        <begin position="295"/>
        <end position="313"/>
    </location>
</feature>
<feature type="transmembrane region" description="Helical" evidence="1">
    <location>
        <begin position="41"/>
        <end position="61"/>
    </location>
</feature>
<proteinExistence type="predicted"/>
<dbReference type="AlphaFoldDB" id="A0A814JS03"/>
<dbReference type="OrthoDB" id="10013188at2759"/>
<keyword evidence="1" id="KW-1133">Transmembrane helix</keyword>
<keyword evidence="5" id="KW-1185">Reference proteome</keyword>
<keyword evidence="1" id="KW-0812">Transmembrane</keyword>
<evidence type="ECO:0000256" key="1">
    <source>
        <dbReference type="SAM" id="Phobius"/>
    </source>
</evidence>
<dbReference type="EMBL" id="CAJOBC010004060">
    <property type="protein sequence ID" value="CAF3813066.1"/>
    <property type="molecule type" value="Genomic_DNA"/>
</dbReference>
<dbReference type="Proteomes" id="UP000681722">
    <property type="component" value="Unassembled WGS sequence"/>
</dbReference>
<feature type="transmembrane region" description="Helical" evidence="1">
    <location>
        <begin position="509"/>
        <end position="532"/>
    </location>
</feature>
<dbReference type="GO" id="GO:0006629">
    <property type="term" value="P:lipid metabolic process"/>
    <property type="evidence" value="ECO:0007669"/>
    <property type="project" value="InterPro"/>
</dbReference>
<comment type="caution">
    <text evidence="3">The sequence shown here is derived from an EMBL/GenBank/DDBJ whole genome shotgun (WGS) entry which is preliminary data.</text>
</comment>
<dbReference type="EMBL" id="CAJNOQ010004060">
    <property type="protein sequence ID" value="CAF1042940.1"/>
    <property type="molecule type" value="Genomic_DNA"/>
</dbReference>
<feature type="transmembrane region" description="Helical" evidence="1">
    <location>
        <begin position="372"/>
        <end position="390"/>
    </location>
</feature>
<feature type="domain" description="Fungal lipase-type" evidence="2">
    <location>
        <begin position="641"/>
        <end position="799"/>
    </location>
</feature>
<dbReference type="Proteomes" id="UP000663829">
    <property type="component" value="Unassembled WGS sequence"/>
</dbReference>
<dbReference type="Gene3D" id="3.40.50.1820">
    <property type="entry name" value="alpha/beta hydrolase"/>
    <property type="match status" value="1"/>
</dbReference>
<evidence type="ECO:0000259" key="2">
    <source>
        <dbReference type="Pfam" id="PF01764"/>
    </source>
</evidence>
<feature type="transmembrane region" description="Helical" evidence="1">
    <location>
        <begin position="433"/>
        <end position="458"/>
    </location>
</feature>
<evidence type="ECO:0000313" key="5">
    <source>
        <dbReference type="Proteomes" id="UP000663829"/>
    </source>
</evidence>
<protein>
    <recommendedName>
        <fullName evidence="2">Fungal lipase-type domain-containing protein</fullName>
    </recommendedName>
</protein>
<sequence>MAEDVDNSETIIRACECYSEYCPKCYPVFSRKYIFELLLKLMLYIFGCSLFSRLLTLLLILQAAAVWIGYSLNVVVQLMFMPFLHSNDKSISRINFIFFLSCYFLLPGIISFSSHYFWFVIQFGFHCYTNDEVSQRQIYDEAIHICQCCSKRAQQIKLIDKKDADDNDDALLCFPQKKFMYISLREIYRIIITLCTIGYIIFYGSQDLLHCLITSLGIIPLGLMWVLHIMHLFGICSFVIKSLHAKINNTDYFQSLIDDIEMNSDIEYFRIIVLFSTVIMATGSNRQMTIMGLSLPYHVIVVLLLFSVYILLYNQTPVKIIHIGSNKICCCCYNKTSTIQKNLFYTHSFFVKLIKRIIQSSLTMKNNKLFHTYKLFVLIILYAMFISLHYMFTQFSNENTSLMVNIVKPILILLWLPPLFNQKTNQWIMHIQMILLQILLLLMCLTSLMGILVLSYFYAFKSCIALISLFFLLVYTSLLLFYYVFHWIKYSSSTVALIKWKKSHESISIYVHTFSIMFIILSLIGFCGLSFASSVYAETMNNKDNPLLNHTKLSGNFTTFDKDEQQQYRMQACYWKFGKFNIQDMSLLASLAYLPTEQIKSDIKHFYPNNELIFDEQFQNYKEYGHGQITYYSLDTSEAVIVVIRGTTLLYEWLINFDIWIESLISQMISILFPWSRLYPRAVHKIIVKQMSLLEHFISDHSNKLEQSPKRFYVKQMIKILKQINVKYKNKSLILVGHSLGGGLAKLAGIALNNTEVIISISGPGISYSRAKYDETQNILMDTINKRTFNIIHDRDVVPWTDKQAGLIQQMTCPKTYSRLQCHCIYPIFCNLLKNCGNPKRFKINKEICHP</sequence>
<feature type="transmembrane region" description="Helical" evidence="1">
    <location>
        <begin position="402"/>
        <end position="421"/>
    </location>
</feature>
<feature type="transmembrane region" description="Helical" evidence="1">
    <location>
        <begin position="67"/>
        <end position="84"/>
    </location>
</feature>
<feature type="transmembrane region" description="Helical" evidence="1">
    <location>
        <begin position="187"/>
        <end position="204"/>
    </location>
</feature>
<feature type="transmembrane region" description="Helical" evidence="1">
    <location>
        <begin position="464"/>
        <end position="488"/>
    </location>
</feature>
<name>A0A814JS03_9BILA</name>
<organism evidence="3 5">
    <name type="scientific">Didymodactylos carnosus</name>
    <dbReference type="NCBI Taxonomy" id="1234261"/>
    <lineage>
        <taxon>Eukaryota</taxon>
        <taxon>Metazoa</taxon>
        <taxon>Spiralia</taxon>
        <taxon>Gnathifera</taxon>
        <taxon>Rotifera</taxon>
        <taxon>Eurotatoria</taxon>
        <taxon>Bdelloidea</taxon>
        <taxon>Philodinida</taxon>
        <taxon>Philodinidae</taxon>
        <taxon>Didymodactylos</taxon>
    </lineage>
</organism>
<reference evidence="3" key="1">
    <citation type="submission" date="2021-02" db="EMBL/GenBank/DDBJ databases">
        <authorList>
            <person name="Nowell W R."/>
        </authorList>
    </citation>
    <scope>NUCLEOTIDE SEQUENCE</scope>
</reference>
<accession>A0A814JS03</accession>
<feature type="transmembrane region" description="Helical" evidence="1">
    <location>
        <begin position="96"/>
        <end position="118"/>
    </location>
</feature>
<keyword evidence="1" id="KW-0472">Membrane</keyword>
<feature type="transmembrane region" description="Helical" evidence="1">
    <location>
        <begin position="216"/>
        <end position="240"/>
    </location>
</feature>